<reference evidence="3 4" key="1">
    <citation type="submission" date="2024-04" db="EMBL/GenBank/DDBJ databases">
        <title>Phyllosticta paracitricarpa is synonymous to the EU quarantine fungus P. citricarpa based on phylogenomic analyses.</title>
        <authorList>
            <consortium name="Lawrence Berkeley National Laboratory"/>
            <person name="Van Ingen-Buijs V.A."/>
            <person name="Van Westerhoven A.C."/>
            <person name="Haridas S."/>
            <person name="Skiadas P."/>
            <person name="Martin F."/>
            <person name="Groenewald J.Z."/>
            <person name="Crous P.W."/>
            <person name="Seidl M.F."/>
        </authorList>
    </citation>
    <scope>NUCLEOTIDE SEQUENCE [LARGE SCALE GENOMIC DNA]</scope>
    <source>
        <strain evidence="3 4">CBS 123371</strain>
    </source>
</reference>
<protein>
    <submittedName>
        <fullName evidence="3">AKAP7 2'5' RNA ligase-like domain-containing protein</fullName>
    </submittedName>
</protein>
<dbReference type="PANTHER" id="PTHR13360:SF1">
    <property type="entry name" value="ACTIVATING SIGNAL COINTEGRATOR 1 COMPLEX SUBUNIT 1"/>
    <property type="match status" value="1"/>
</dbReference>
<feature type="compositionally biased region" description="Basic residues" evidence="1">
    <location>
        <begin position="1"/>
        <end position="10"/>
    </location>
</feature>
<evidence type="ECO:0000313" key="4">
    <source>
        <dbReference type="Proteomes" id="UP001363622"/>
    </source>
</evidence>
<dbReference type="Gene3D" id="3.90.1140.10">
    <property type="entry name" value="Cyclic phosphodiesterase"/>
    <property type="match status" value="1"/>
</dbReference>
<comment type="caution">
    <text evidence="3">The sequence shown here is derived from an EMBL/GenBank/DDBJ whole genome shotgun (WGS) entry which is preliminary data.</text>
</comment>
<evidence type="ECO:0000313" key="3">
    <source>
        <dbReference type="EMBL" id="KAK7518764.1"/>
    </source>
</evidence>
<gene>
    <name evidence="3" type="ORF">IWZ03DRAFT_309013</name>
</gene>
<feature type="compositionally biased region" description="Low complexity" evidence="1">
    <location>
        <begin position="210"/>
        <end position="221"/>
    </location>
</feature>
<evidence type="ECO:0000256" key="1">
    <source>
        <dbReference type="SAM" id="MobiDB-lite"/>
    </source>
</evidence>
<evidence type="ECO:0000259" key="2">
    <source>
        <dbReference type="Pfam" id="PF10469"/>
    </source>
</evidence>
<name>A0ABR1KRJ7_9PEZI</name>
<sequence>MPRRGAKIGGHKGGPSIPSTTATSGNTDSDALASAHSAAPIPSSNAPTDAAAAATSAQSTDIANEQRPAALAGGGDSNAVGSGKWGGKSSGKGNQKKPPLTHFLCIPLVTATTRPQLEASIARFRREVLGKEGGTPFSPSAVRPVGTLHLTLGVMSLRDDESIARALALLHSLNLSSLLRQSQSQSQSESPNQPQLSSHSDPHHPPSDQPPLSLSLQGLHPMQSPSRTSILYAAPHDPTNRLYAFATAVRDAFASAELLVPDDRALRLHATLVNTIYAKDARRRGGDGGRGGRGRDRDRGKFDARPLIERFDGFVWAEGVRVEGVAVCEMGAKDLGEGRGLGYREVASVGFE</sequence>
<feature type="region of interest" description="Disordered" evidence="1">
    <location>
        <begin position="180"/>
        <end position="222"/>
    </location>
</feature>
<dbReference type="Proteomes" id="UP001363622">
    <property type="component" value="Unassembled WGS sequence"/>
</dbReference>
<dbReference type="InterPro" id="IPR009210">
    <property type="entry name" value="ASCC1"/>
</dbReference>
<feature type="compositionally biased region" description="Polar residues" evidence="1">
    <location>
        <begin position="17"/>
        <end position="28"/>
    </location>
</feature>
<dbReference type="Pfam" id="PF10469">
    <property type="entry name" value="AKAP7_NLS"/>
    <property type="match status" value="1"/>
</dbReference>
<feature type="region of interest" description="Disordered" evidence="1">
    <location>
        <begin position="1"/>
        <end position="100"/>
    </location>
</feature>
<dbReference type="PANTHER" id="PTHR13360">
    <property type="entry name" value="ACTIVATING SIGNAL COINTEGRATOR 1 COMPLEX SUBUNIT 1"/>
    <property type="match status" value="1"/>
</dbReference>
<keyword evidence="4" id="KW-1185">Reference proteome</keyword>
<dbReference type="EMBL" id="JBBPHU010000004">
    <property type="protein sequence ID" value="KAK7518764.1"/>
    <property type="molecule type" value="Genomic_DNA"/>
</dbReference>
<feature type="domain" description="A-kinase anchor protein 7-like phosphoesterase" evidence="2">
    <location>
        <begin position="101"/>
        <end position="334"/>
    </location>
</feature>
<organism evidence="3 4">
    <name type="scientific">Phyllosticta citriasiana</name>
    <dbReference type="NCBI Taxonomy" id="595635"/>
    <lineage>
        <taxon>Eukaryota</taxon>
        <taxon>Fungi</taxon>
        <taxon>Dikarya</taxon>
        <taxon>Ascomycota</taxon>
        <taxon>Pezizomycotina</taxon>
        <taxon>Dothideomycetes</taxon>
        <taxon>Dothideomycetes incertae sedis</taxon>
        <taxon>Botryosphaeriales</taxon>
        <taxon>Phyllostictaceae</taxon>
        <taxon>Phyllosticta</taxon>
    </lineage>
</organism>
<dbReference type="InterPro" id="IPR019510">
    <property type="entry name" value="AKAP7-like_phosphoesterase"/>
</dbReference>
<proteinExistence type="predicted"/>
<feature type="compositionally biased region" description="Low complexity" evidence="1">
    <location>
        <begin position="180"/>
        <end position="199"/>
    </location>
</feature>
<accession>A0ABR1KRJ7</accession>
<feature type="compositionally biased region" description="Low complexity" evidence="1">
    <location>
        <begin position="29"/>
        <end position="63"/>
    </location>
</feature>